<keyword evidence="9" id="KW-1185">Reference proteome</keyword>
<dbReference type="EMBL" id="JBELPZ010000007">
    <property type="protein sequence ID" value="MFL9844412.1"/>
    <property type="molecule type" value="Genomic_DNA"/>
</dbReference>
<evidence type="ECO:0000256" key="3">
    <source>
        <dbReference type="ARBA" id="ARBA00022837"/>
    </source>
</evidence>
<evidence type="ECO:0000256" key="1">
    <source>
        <dbReference type="ARBA" id="ARBA00022729"/>
    </source>
</evidence>
<feature type="domain" description="Choice-of-anchor I" evidence="7">
    <location>
        <begin position="348"/>
        <end position="821"/>
    </location>
</feature>
<dbReference type="InterPro" id="IPR015943">
    <property type="entry name" value="WD40/YVTN_repeat-like_dom_sf"/>
</dbReference>
<dbReference type="InterPro" id="IPR011045">
    <property type="entry name" value="N2O_reductase_N"/>
</dbReference>
<keyword evidence="1 4" id="KW-0732">Signal</keyword>
<keyword evidence="2" id="KW-0677">Repeat</keyword>
<dbReference type="InterPro" id="IPR011044">
    <property type="entry name" value="Quino_amine_DH_bsu"/>
</dbReference>
<evidence type="ECO:0000256" key="4">
    <source>
        <dbReference type="SAM" id="SignalP"/>
    </source>
</evidence>
<feature type="chain" id="PRO_5046756449" evidence="4">
    <location>
        <begin position="24"/>
        <end position="904"/>
    </location>
</feature>
<evidence type="ECO:0000259" key="6">
    <source>
        <dbReference type="Pfam" id="PF18962"/>
    </source>
</evidence>
<dbReference type="PANTHER" id="PTHR46928:SF1">
    <property type="entry name" value="MESENCHYME-SPECIFIC CELL SURFACE GLYCOPROTEIN"/>
    <property type="match status" value="1"/>
</dbReference>
<organism evidence="8 9">
    <name type="scientific">Flavobacterium rhizosphaerae</name>
    <dbReference type="NCBI Taxonomy" id="3163298"/>
    <lineage>
        <taxon>Bacteria</taxon>
        <taxon>Pseudomonadati</taxon>
        <taxon>Bacteroidota</taxon>
        <taxon>Flavobacteriia</taxon>
        <taxon>Flavobacteriales</taxon>
        <taxon>Flavobacteriaceae</taxon>
        <taxon>Flavobacterium</taxon>
    </lineage>
</organism>
<dbReference type="SUPFAM" id="SSF141072">
    <property type="entry name" value="CalX-like"/>
    <property type="match status" value="1"/>
</dbReference>
<dbReference type="InterPro" id="IPR003644">
    <property type="entry name" value="Calx_beta"/>
</dbReference>
<evidence type="ECO:0000259" key="5">
    <source>
        <dbReference type="Pfam" id="PF03160"/>
    </source>
</evidence>
<dbReference type="Pfam" id="PF22494">
    <property type="entry name" value="choice_anch_I"/>
    <property type="match status" value="1"/>
</dbReference>
<evidence type="ECO:0000313" key="9">
    <source>
        <dbReference type="Proteomes" id="UP001629156"/>
    </source>
</evidence>
<dbReference type="Gene3D" id="2.60.40.2030">
    <property type="match status" value="1"/>
</dbReference>
<gene>
    <name evidence="8" type="ORF">ABS766_08275</name>
</gene>
<evidence type="ECO:0000256" key="2">
    <source>
        <dbReference type="ARBA" id="ARBA00022737"/>
    </source>
</evidence>
<keyword evidence="3" id="KW-0106">Calcium</keyword>
<evidence type="ECO:0000259" key="7">
    <source>
        <dbReference type="Pfam" id="PF22494"/>
    </source>
</evidence>
<dbReference type="InterPro" id="IPR026444">
    <property type="entry name" value="Secre_tail"/>
</dbReference>
<name>A0ABW8YY68_9FLAO</name>
<evidence type="ECO:0000313" key="8">
    <source>
        <dbReference type="EMBL" id="MFL9844412.1"/>
    </source>
</evidence>
<dbReference type="RefSeq" id="WP_408084662.1">
    <property type="nucleotide sequence ID" value="NZ_JBELPZ010000007.1"/>
</dbReference>
<dbReference type="NCBIfam" id="TIGR04183">
    <property type="entry name" value="Por_Secre_tail"/>
    <property type="match status" value="1"/>
</dbReference>
<protein>
    <submittedName>
        <fullName evidence="8">Choice-of-anchor I family protein</fullName>
    </submittedName>
</protein>
<dbReference type="SUPFAM" id="SSF50974">
    <property type="entry name" value="Nitrous oxide reductase, N-terminal domain"/>
    <property type="match status" value="1"/>
</dbReference>
<reference evidence="8 9" key="1">
    <citation type="submission" date="2024-06" db="EMBL/GenBank/DDBJ databases">
        <authorList>
            <person name="Kaempfer P."/>
            <person name="Viver T."/>
        </authorList>
    </citation>
    <scope>NUCLEOTIDE SEQUENCE [LARGE SCALE GENOMIC DNA]</scope>
    <source>
        <strain evidence="8 9">ST-119</strain>
    </source>
</reference>
<dbReference type="InterPro" id="IPR052956">
    <property type="entry name" value="Mesenchyme-surface_protein"/>
</dbReference>
<dbReference type="SUPFAM" id="SSF50969">
    <property type="entry name" value="YVTN repeat-like/Quinoprotein amine dehydrogenase"/>
    <property type="match status" value="1"/>
</dbReference>
<dbReference type="Proteomes" id="UP001629156">
    <property type="component" value="Unassembled WGS sequence"/>
</dbReference>
<dbReference type="InterPro" id="IPR038081">
    <property type="entry name" value="CalX-like_sf"/>
</dbReference>
<dbReference type="NCBIfam" id="NF038117">
    <property type="entry name" value="choice_anch_I"/>
    <property type="match status" value="1"/>
</dbReference>
<feature type="signal peptide" evidence="4">
    <location>
        <begin position="1"/>
        <end position="23"/>
    </location>
</feature>
<dbReference type="Gene3D" id="2.130.10.10">
    <property type="entry name" value="YVTN repeat-like/Quinoprotein amine dehydrogenase"/>
    <property type="match status" value="1"/>
</dbReference>
<dbReference type="PANTHER" id="PTHR46928">
    <property type="entry name" value="MESENCHYME-SPECIFIC CELL SURFACE GLYCOPROTEIN"/>
    <property type="match status" value="1"/>
</dbReference>
<dbReference type="InterPro" id="IPR055188">
    <property type="entry name" value="Choice_anch_I"/>
</dbReference>
<dbReference type="Pfam" id="PF03160">
    <property type="entry name" value="Calx-beta"/>
    <property type="match status" value="1"/>
</dbReference>
<dbReference type="Pfam" id="PF18962">
    <property type="entry name" value="Por_Secre_tail"/>
    <property type="match status" value="1"/>
</dbReference>
<sequence length="904" mass="97149">MSNNYKKALVILLFGLFANVAGAQTLIHYWNFNNLPNGTLTNAVTADYSLITGTTSITYPGTGNGYVDRVNSDATVNAQNGDVAGYGLRPRNPSNTRSLVIAFPTTGYENVVVAFATTRTGSGATEQNYSYSLDGGTTYTNAGLGTVAYNPEEDVYNLVTLDFSGIEGADNNPDFIVKINFGGDNASGDSGNNRFDNITVKANVIGGILDTTVAMQENFMVVNEDAGTINFMLDLTNPAVGSVDVVVKPAPFSTADSNDFTVTTQTLNFTATSSTEQTISIQITDDTEIEQKAEYFVISLENPQGLSIEGDSFATIYIKDNDVTAPVPNQDIQMEYVMSFDPSGENNSTCEIVVYDPVTKRLFATSAVEGRFDIIDFSNPEAPSTISSVDMNTYGGVTSVAVMNGIVAVASPNANEQLDGTVVFFDTNGTFIKQVGVGALPDNVSFSPDGTKVLTANEGQPSDDYTVDPEGSVSIIDITGGIENLTDANVNTLFFTAYNGQEETLWAQGVRKVKATSTLSQDFEPEYITCSDDSAKAWVALQENNAIAEIDLTTGAISSVWGLGTKDMSLPGNGFDISDKSDEILIANWPVNTFFTPDGIGHYSVNGTNYIVTANEGDEKDYSGFSERTTIGDESYNLDATAFPQAEMLKNKFNAGRLRVTNVNGMNDAGTAYEEIYGMGARSFSIFNADTGEMVFDSGDDFEMYTAEAFTDIFNADNEDNEQKGRSRAKGPEPEGIAIAQMMGRTFAIIGLERIGGVMVYDITDPDDVTFVDYKNPRSVSAYGGDNGPEGIIFISETDSPDETPYVIVANEISGTLTIYSVNTENLGTENFTHKPASFVVFPNPSVAGVVYFNRAADIEVYDYSGKMVHSAKQALTIDTAKLATGMYLIKTSEGIVKKLLIQQ</sequence>
<feature type="domain" description="Secretion system C-terminal sorting" evidence="6">
    <location>
        <begin position="841"/>
        <end position="902"/>
    </location>
</feature>
<feature type="domain" description="Calx-beta" evidence="5">
    <location>
        <begin position="211"/>
        <end position="321"/>
    </location>
</feature>
<proteinExistence type="predicted"/>
<accession>A0ABW8YY68</accession>
<comment type="caution">
    <text evidence="8">The sequence shown here is derived from an EMBL/GenBank/DDBJ whole genome shotgun (WGS) entry which is preliminary data.</text>
</comment>